<keyword evidence="7" id="KW-0067">ATP-binding</keyword>
<dbReference type="EMBL" id="AP019368">
    <property type="protein sequence ID" value="BBH52072.1"/>
    <property type="molecule type" value="Genomic_DNA"/>
</dbReference>
<feature type="domain" description="Histidine kinase" evidence="10">
    <location>
        <begin position="381"/>
        <end position="600"/>
    </location>
</feature>
<dbReference type="SMART" id="SM00387">
    <property type="entry name" value="HATPase_c"/>
    <property type="match status" value="1"/>
</dbReference>
<dbReference type="CDD" id="cd00130">
    <property type="entry name" value="PAS"/>
    <property type="match status" value="1"/>
</dbReference>
<dbReference type="GO" id="GO:0006355">
    <property type="term" value="P:regulation of DNA-templated transcription"/>
    <property type="evidence" value="ECO:0007669"/>
    <property type="project" value="InterPro"/>
</dbReference>
<sequence>MNVDIESILQVLSNPYLNPDMEKFIWIFIGITFTVAIYSFNLFVVMKDYNYLNYFLHILSINYINFSITGFGERYIWFNYPDFTKLSLLLSHGLSVISVIIFTDYFLNLKKNSKLIHKFFKYYLILPVSMMVVSFIDFNLSLIFIPFMGISLSLALIYIPIVAIKYKLPGSVFYLLSMFSICTGGVFYSMQLLGAFEGNILVKCSLQIGAIIEALFLSFALTARVRSLQKEKELIAKQSAIQSKKIQELVEVSFDCYWETDKKGYFRYLSENIYEQLGYGKREKVIKKPEDLFAEGAPSELKEVFIESINAKNPFREIEILTQTKDGKFLWLKANGTVKLNEKNEFDGFIGAFINATESKNKQYEEYISTNTKSLARVAGAIAHEINNPLAFLQLCIDLMMFKNPVKNENNENEKTFIDNLNKMRNSTIRISEIINKIQKMVVDEASVMPGKHLLSESVNEALKFCDGELIANKIKCEFKIPKIEKEIYTKKEDITNAIIHILQNSIEALTESVNPMIRITLEENEDEKEMVLTIYDSGKGIPISLRSSIFEPFFTTKEFKNLGLGLSQAMNYIERSGGTLTLDSLSKETKFVIKFKIPNN</sequence>
<name>A0A4P2VT74_FLUSA</name>
<dbReference type="Gene3D" id="3.30.565.10">
    <property type="entry name" value="Histidine kinase-like ATPase, C-terminal domain"/>
    <property type="match status" value="1"/>
</dbReference>
<dbReference type="InterPro" id="IPR035965">
    <property type="entry name" value="PAS-like_dom_sf"/>
</dbReference>
<dbReference type="PROSITE" id="PS50113">
    <property type="entry name" value="PAC"/>
    <property type="match status" value="1"/>
</dbReference>
<evidence type="ECO:0000259" key="10">
    <source>
        <dbReference type="PROSITE" id="PS50109"/>
    </source>
</evidence>
<dbReference type="AlphaFoldDB" id="A0A4P2VT74"/>
<organism evidence="12 13">
    <name type="scientific">Fluviispira sanaruensis</name>
    <dbReference type="NCBI Taxonomy" id="2493639"/>
    <lineage>
        <taxon>Bacteria</taxon>
        <taxon>Pseudomonadati</taxon>
        <taxon>Bdellovibrionota</taxon>
        <taxon>Oligoflexia</taxon>
        <taxon>Silvanigrellales</taxon>
        <taxon>Silvanigrellaceae</taxon>
        <taxon>Fluviispira</taxon>
    </lineage>
</organism>
<accession>A0A4P2VT74</accession>
<dbReference type="SUPFAM" id="SSF55785">
    <property type="entry name" value="PYP-like sensor domain (PAS domain)"/>
    <property type="match status" value="1"/>
</dbReference>
<gene>
    <name evidence="12" type="ORF">JCM31447_05090</name>
</gene>
<keyword evidence="3" id="KW-0597">Phosphoprotein</keyword>
<dbReference type="InterPro" id="IPR003594">
    <property type="entry name" value="HATPase_dom"/>
</dbReference>
<evidence type="ECO:0000256" key="6">
    <source>
        <dbReference type="ARBA" id="ARBA00022777"/>
    </source>
</evidence>
<dbReference type="InterPro" id="IPR005467">
    <property type="entry name" value="His_kinase_dom"/>
</dbReference>
<keyword evidence="13" id="KW-1185">Reference proteome</keyword>
<keyword evidence="9" id="KW-1133">Transmembrane helix</keyword>
<dbReference type="SUPFAM" id="SSF47384">
    <property type="entry name" value="Homodimeric domain of signal transducing histidine kinase"/>
    <property type="match status" value="1"/>
</dbReference>
<dbReference type="GO" id="GO:0005524">
    <property type="term" value="F:ATP binding"/>
    <property type="evidence" value="ECO:0007669"/>
    <property type="project" value="UniProtKB-KW"/>
</dbReference>
<dbReference type="InterPro" id="IPR000700">
    <property type="entry name" value="PAS-assoc_C"/>
</dbReference>
<feature type="transmembrane region" description="Helical" evidence="9">
    <location>
        <begin position="88"/>
        <end position="107"/>
    </location>
</feature>
<dbReference type="GO" id="GO:0000155">
    <property type="term" value="F:phosphorelay sensor kinase activity"/>
    <property type="evidence" value="ECO:0007669"/>
    <property type="project" value="InterPro"/>
</dbReference>
<dbReference type="InterPro" id="IPR003661">
    <property type="entry name" value="HisK_dim/P_dom"/>
</dbReference>
<dbReference type="Proteomes" id="UP000291236">
    <property type="component" value="Chromosome"/>
</dbReference>
<reference evidence="12 13" key="1">
    <citation type="submission" date="2018-12" db="EMBL/GenBank/DDBJ databases">
        <title>Rubrispira sanarue gen. nov., sp., nov., a member of the order Silvanigrellales, isolated from a brackish lake in Hamamatsu Japan.</title>
        <authorList>
            <person name="Maejima Y."/>
            <person name="Iino T."/>
            <person name="Muraguchi Y."/>
            <person name="Fukuda K."/>
            <person name="Nojiri H."/>
            <person name="Ohkuma M."/>
            <person name="Moriuchi R."/>
            <person name="Dohra H."/>
            <person name="Kimbara K."/>
            <person name="Shintani M."/>
        </authorList>
    </citation>
    <scope>NUCLEOTIDE SEQUENCE [LARGE SCALE GENOMIC DNA]</scope>
    <source>
        <strain evidence="12 13">RF1110005</strain>
    </source>
</reference>
<keyword evidence="6" id="KW-0418">Kinase</keyword>
<dbReference type="InterPro" id="IPR036097">
    <property type="entry name" value="HisK_dim/P_sf"/>
</dbReference>
<keyword evidence="5" id="KW-0547">Nucleotide-binding</keyword>
<evidence type="ECO:0000256" key="2">
    <source>
        <dbReference type="ARBA" id="ARBA00012438"/>
    </source>
</evidence>
<protein>
    <recommendedName>
        <fullName evidence="2">histidine kinase</fullName>
        <ecNumber evidence="2">2.7.13.3</ecNumber>
    </recommendedName>
</protein>
<evidence type="ECO:0000259" key="11">
    <source>
        <dbReference type="PROSITE" id="PS50113"/>
    </source>
</evidence>
<keyword evidence="8" id="KW-0902">Two-component regulatory system</keyword>
<dbReference type="PANTHER" id="PTHR43065">
    <property type="entry name" value="SENSOR HISTIDINE KINASE"/>
    <property type="match status" value="1"/>
</dbReference>
<dbReference type="InterPro" id="IPR013767">
    <property type="entry name" value="PAS_fold"/>
</dbReference>
<feature type="transmembrane region" description="Helical" evidence="9">
    <location>
        <begin position="51"/>
        <end position="68"/>
    </location>
</feature>
<dbReference type="Gene3D" id="1.10.287.130">
    <property type="match status" value="1"/>
</dbReference>
<comment type="catalytic activity">
    <reaction evidence="1">
        <text>ATP + protein L-histidine = ADP + protein N-phospho-L-histidine.</text>
        <dbReference type="EC" id="2.7.13.3"/>
    </reaction>
</comment>
<dbReference type="KEGG" id="sbf:JCM31447_05090"/>
<dbReference type="EC" id="2.7.13.3" evidence="2"/>
<evidence type="ECO:0000256" key="7">
    <source>
        <dbReference type="ARBA" id="ARBA00022840"/>
    </source>
</evidence>
<evidence type="ECO:0000313" key="12">
    <source>
        <dbReference type="EMBL" id="BBH52072.1"/>
    </source>
</evidence>
<dbReference type="Pfam" id="PF07695">
    <property type="entry name" value="7TMR-DISM_7TM"/>
    <property type="match status" value="1"/>
</dbReference>
<dbReference type="InterPro" id="IPR011623">
    <property type="entry name" value="7TMR_DISM_rcpt_extracell_dom1"/>
</dbReference>
<dbReference type="InterPro" id="IPR036890">
    <property type="entry name" value="HATPase_C_sf"/>
</dbReference>
<evidence type="ECO:0000256" key="8">
    <source>
        <dbReference type="ARBA" id="ARBA00023012"/>
    </source>
</evidence>
<proteinExistence type="predicted"/>
<dbReference type="Pfam" id="PF00989">
    <property type="entry name" value="PAS"/>
    <property type="match status" value="1"/>
</dbReference>
<dbReference type="OrthoDB" id="224978at2"/>
<dbReference type="PANTHER" id="PTHR43065:SF46">
    <property type="entry name" value="C4-DICARBOXYLATE TRANSPORT SENSOR PROTEIN DCTB"/>
    <property type="match status" value="1"/>
</dbReference>
<keyword evidence="9" id="KW-0812">Transmembrane</keyword>
<feature type="domain" description="PAC" evidence="11">
    <location>
        <begin position="316"/>
        <end position="368"/>
    </location>
</feature>
<feature type="transmembrane region" description="Helical" evidence="9">
    <location>
        <begin position="119"/>
        <end position="136"/>
    </location>
</feature>
<dbReference type="PRINTS" id="PR00344">
    <property type="entry name" value="BCTRLSENSOR"/>
</dbReference>
<feature type="transmembrane region" description="Helical" evidence="9">
    <location>
        <begin position="171"/>
        <end position="188"/>
    </location>
</feature>
<dbReference type="Gene3D" id="3.30.450.20">
    <property type="entry name" value="PAS domain"/>
    <property type="match status" value="1"/>
</dbReference>
<dbReference type="InterPro" id="IPR004358">
    <property type="entry name" value="Sig_transdc_His_kin-like_C"/>
</dbReference>
<evidence type="ECO:0000256" key="3">
    <source>
        <dbReference type="ARBA" id="ARBA00022553"/>
    </source>
</evidence>
<dbReference type="CDD" id="cd00082">
    <property type="entry name" value="HisKA"/>
    <property type="match status" value="1"/>
</dbReference>
<dbReference type="SUPFAM" id="SSF55874">
    <property type="entry name" value="ATPase domain of HSP90 chaperone/DNA topoisomerase II/histidine kinase"/>
    <property type="match status" value="1"/>
</dbReference>
<evidence type="ECO:0000256" key="1">
    <source>
        <dbReference type="ARBA" id="ARBA00000085"/>
    </source>
</evidence>
<dbReference type="RefSeq" id="WP_130606197.1">
    <property type="nucleotide sequence ID" value="NZ_AP019368.1"/>
</dbReference>
<keyword evidence="4" id="KW-0808">Transferase</keyword>
<feature type="transmembrane region" description="Helical" evidence="9">
    <location>
        <begin position="24"/>
        <end position="44"/>
    </location>
</feature>
<dbReference type="NCBIfam" id="TIGR00229">
    <property type="entry name" value="sensory_box"/>
    <property type="match status" value="1"/>
</dbReference>
<dbReference type="InterPro" id="IPR000014">
    <property type="entry name" value="PAS"/>
</dbReference>
<feature type="transmembrane region" description="Helical" evidence="9">
    <location>
        <begin position="142"/>
        <end position="164"/>
    </location>
</feature>
<evidence type="ECO:0000256" key="5">
    <source>
        <dbReference type="ARBA" id="ARBA00022741"/>
    </source>
</evidence>
<dbReference type="PROSITE" id="PS50109">
    <property type="entry name" value="HIS_KIN"/>
    <property type="match status" value="1"/>
</dbReference>
<evidence type="ECO:0000256" key="4">
    <source>
        <dbReference type="ARBA" id="ARBA00022679"/>
    </source>
</evidence>
<keyword evidence="9" id="KW-0472">Membrane</keyword>
<evidence type="ECO:0000313" key="13">
    <source>
        <dbReference type="Proteomes" id="UP000291236"/>
    </source>
</evidence>
<dbReference type="Pfam" id="PF02518">
    <property type="entry name" value="HATPase_c"/>
    <property type="match status" value="1"/>
</dbReference>
<evidence type="ECO:0000256" key="9">
    <source>
        <dbReference type="SAM" id="Phobius"/>
    </source>
</evidence>